<gene>
    <name evidence="2" type="ORF">SNEC2469_LOCUS28730</name>
</gene>
<feature type="non-terminal residue" evidence="2">
    <location>
        <position position="1"/>
    </location>
</feature>
<protein>
    <submittedName>
        <fullName evidence="2">Uncharacterized protein</fullName>
    </submittedName>
</protein>
<evidence type="ECO:0000256" key="1">
    <source>
        <dbReference type="SAM" id="MobiDB-lite"/>
    </source>
</evidence>
<reference evidence="2" key="1">
    <citation type="submission" date="2021-02" db="EMBL/GenBank/DDBJ databases">
        <authorList>
            <person name="Dougan E. K."/>
            <person name="Rhodes N."/>
            <person name="Thang M."/>
            <person name="Chan C."/>
        </authorList>
    </citation>
    <scope>NUCLEOTIDE SEQUENCE</scope>
</reference>
<dbReference type="EMBL" id="CAJNJA010063075">
    <property type="protein sequence ID" value="CAE7878283.1"/>
    <property type="molecule type" value="Genomic_DNA"/>
</dbReference>
<evidence type="ECO:0000313" key="2">
    <source>
        <dbReference type="EMBL" id="CAE7878283.1"/>
    </source>
</evidence>
<dbReference type="OrthoDB" id="428129at2759"/>
<sequence>ATSCSEAPTNQRAKVELGDDDLEVYEKTNQMAQHLQASDAEARPADDPGNAMLELEEESGVASDEEV</sequence>
<evidence type="ECO:0000313" key="3">
    <source>
        <dbReference type="Proteomes" id="UP000601435"/>
    </source>
</evidence>
<keyword evidence="3" id="KW-1185">Reference proteome</keyword>
<feature type="region of interest" description="Disordered" evidence="1">
    <location>
        <begin position="32"/>
        <end position="67"/>
    </location>
</feature>
<proteinExistence type="predicted"/>
<comment type="caution">
    <text evidence="2">The sequence shown here is derived from an EMBL/GenBank/DDBJ whole genome shotgun (WGS) entry which is preliminary data.</text>
</comment>
<feature type="compositionally biased region" description="Acidic residues" evidence="1">
    <location>
        <begin position="54"/>
        <end position="67"/>
    </location>
</feature>
<dbReference type="Proteomes" id="UP000601435">
    <property type="component" value="Unassembled WGS sequence"/>
</dbReference>
<accession>A0A813ASB4</accession>
<dbReference type="AlphaFoldDB" id="A0A813ASB4"/>
<organism evidence="2 3">
    <name type="scientific">Symbiodinium necroappetens</name>
    <dbReference type="NCBI Taxonomy" id="1628268"/>
    <lineage>
        <taxon>Eukaryota</taxon>
        <taxon>Sar</taxon>
        <taxon>Alveolata</taxon>
        <taxon>Dinophyceae</taxon>
        <taxon>Suessiales</taxon>
        <taxon>Symbiodiniaceae</taxon>
        <taxon>Symbiodinium</taxon>
    </lineage>
</organism>
<name>A0A813ASB4_9DINO</name>